<feature type="compositionally biased region" description="Low complexity" evidence="1">
    <location>
        <begin position="306"/>
        <end position="361"/>
    </location>
</feature>
<feature type="compositionally biased region" description="Pro residues" evidence="1">
    <location>
        <begin position="401"/>
        <end position="420"/>
    </location>
</feature>
<feature type="compositionally biased region" description="Low complexity" evidence="1">
    <location>
        <begin position="384"/>
        <end position="400"/>
    </location>
</feature>
<keyword evidence="4" id="KW-1185">Reference proteome</keyword>
<name>A0A9W8DNH8_9FUNG</name>
<feature type="compositionally biased region" description="Polar residues" evidence="1">
    <location>
        <begin position="528"/>
        <end position="566"/>
    </location>
</feature>
<feature type="compositionally biased region" description="Low complexity" evidence="1">
    <location>
        <begin position="571"/>
        <end position="583"/>
    </location>
</feature>
<evidence type="ECO:0000256" key="1">
    <source>
        <dbReference type="SAM" id="MobiDB-lite"/>
    </source>
</evidence>
<accession>A0A9W8DNH8</accession>
<feature type="transmembrane region" description="Helical" evidence="2">
    <location>
        <begin position="886"/>
        <end position="908"/>
    </location>
</feature>
<protein>
    <submittedName>
        <fullName evidence="3">Uncharacterized protein</fullName>
    </submittedName>
</protein>
<feature type="region of interest" description="Disordered" evidence="1">
    <location>
        <begin position="46"/>
        <end position="79"/>
    </location>
</feature>
<feature type="region of interest" description="Disordered" evidence="1">
    <location>
        <begin position="459"/>
        <end position="595"/>
    </location>
</feature>
<evidence type="ECO:0000256" key="2">
    <source>
        <dbReference type="SAM" id="Phobius"/>
    </source>
</evidence>
<feature type="region of interest" description="Disordered" evidence="1">
    <location>
        <begin position="106"/>
        <end position="444"/>
    </location>
</feature>
<evidence type="ECO:0000313" key="3">
    <source>
        <dbReference type="EMBL" id="KAJ1917897.1"/>
    </source>
</evidence>
<feature type="compositionally biased region" description="Low complexity" evidence="1">
    <location>
        <begin position="60"/>
        <end position="75"/>
    </location>
</feature>
<feature type="compositionally biased region" description="Low complexity" evidence="1">
    <location>
        <begin position="217"/>
        <end position="255"/>
    </location>
</feature>
<feature type="region of interest" description="Disordered" evidence="1">
    <location>
        <begin position="637"/>
        <end position="708"/>
    </location>
</feature>
<proteinExistence type="predicted"/>
<feature type="compositionally biased region" description="Low complexity" evidence="1">
    <location>
        <begin position="459"/>
        <end position="472"/>
    </location>
</feature>
<evidence type="ECO:0000313" key="4">
    <source>
        <dbReference type="Proteomes" id="UP001150538"/>
    </source>
</evidence>
<gene>
    <name evidence="3" type="ORF">H4219_002941</name>
</gene>
<feature type="compositionally biased region" description="Polar residues" evidence="1">
    <location>
        <begin position="50"/>
        <end position="59"/>
    </location>
</feature>
<sequence length="927" mass="99725">MNTYHVNQITNIRLQARKRLASGFSGTNDSHNLRRRAALLGGLLDPILNPASNEDNQVAQGQQQQQQQQQEQGGRPQREEGALVKGVNNKLANGQAVNWLDRTFNRLGLGSGRPQNSGQQNPSNNGPNTENGGQQNPSNASPNPVNGGQQNPNNGNPNTGNVGQQNPSNNSPNPGNSGQQSPSNASPNPGNGSGGPNRSPGGTLFPNQQQPNPPPNTGGQQNPSNNGPNPGNGGQRNPNNGSPNPGNAGQQNPSNASPSPGNGAGRPNRTPGLIPGIVNGADNVLGTNLGGTLFPNQQQPNPPPNTGGQQNPSNNGPNPGNGGQRNPNNGSPNPGNVSQQNPSNASPNPGNGSGRPNRTPGLIPGIVNGADNVLGTNLGGTLFPNQQQSNPPPNTGGNRPNNPPNNEPAPRPNNPGPPPAQRTEPQPEARATPQNGRPQGALAGAVQNLGDVVVPPVTNILNNLGLGDNNRNTQTEPRPDNRPAPQPTENNETQRPPPSPQRPTENASPQQRPTPPNENEPQRPPSRPTENNNTQGRQTPGPTENNETRQRPTQAPQRPTENNNTIPPRPTDTNNDRITNNRPDQNRNQATATAAAPAVTTFSNNQRTQVPQHTQIDTVKQAEEDRALEDLMNATPTATFRDQEQQEPQQQREKDGQNEDKDNHQTIPTQNNNNDNDNNTQRQPPPPPAPTSTSKTIDSDMITNPEGKESVCDADKALKIQFVIYTAFENFRNMASNPNQAVSTFFKRFPGGLSRPLGWDTDRIQILNVHNNFHTEFNKPQALRNPGYNKDEVMKNNKYFDTDRGVSFIDVCIAPLQKGKDDGTMFRLHKFLDDVFKKDSKSMVRLHDNTLDDWLAKQWIYFYGNDGPSAPTGPKSLAQPSKINKALWIGLGVGLAALVYLIAMALWIKHRRDSQKALLQSSFVPAE</sequence>
<feature type="compositionally biased region" description="Low complexity" evidence="1">
    <location>
        <begin position="142"/>
        <end position="210"/>
    </location>
</feature>
<keyword evidence="2" id="KW-0472">Membrane</keyword>
<feature type="compositionally biased region" description="Low complexity" evidence="1">
    <location>
        <begin position="665"/>
        <end position="682"/>
    </location>
</feature>
<feature type="compositionally biased region" description="Pro residues" evidence="1">
    <location>
        <begin position="512"/>
        <end position="527"/>
    </location>
</feature>
<feature type="compositionally biased region" description="Low complexity" evidence="1">
    <location>
        <begin position="114"/>
        <end position="128"/>
    </location>
</feature>
<keyword evidence="2" id="KW-1133">Transmembrane helix</keyword>
<reference evidence="3" key="1">
    <citation type="submission" date="2022-07" db="EMBL/GenBank/DDBJ databases">
        <title>Phylogenomic reconstructions and comparative analyses of Kickxellomycotina fungi.</title>
        <authorList>
            <person name="Reynolds N.K."/>
            <person name="Stajich J.E."/>
            <person name="Barry K."/>
            <person name="Grigoriev I.V."/>
            <person name="Crous P."/>
            <person name="Smith M.E."/>
        </authorList>
    </citation>
    <scope>NUCLEOTIDE SEQUENCE</scope>
    <source>
        <strain evidence="3">NBRC 100468</strain>
    </source>
</reference>
<feature type="compositionally biased region" description="Polar residues" evidence="1">
    <location>
        <begin position="129"/>
        <end position="141"/>
    </location>
</feature>
<organism evidence="3 4">
    <name type="scientific">Mycoemilia scoparia</name>
    <dbReference type="NCBI Taxonomy" id="417184"/>
    <lineage>
        <taxon>Eukaryota</taxon>
        <taxon>Fungi</taxon>
        <taxon>Fungi incertae sedis</taxon>
        <taxon>Zoopagomycota</taxon>
        <taxon>Kickxellomycotina</taxon>
        <taxon>Kickxellomycetes</taxon>
        <taxon>Kickxellales</taxon>
        <taxon>Kickxellaceae</taxon>
        <taxon>Mycoemilia</taxon>
    </lineage>
</organism>
<dbReference type="AlphaFoldDB" id="A0A9W8DNH8"/>
<dbReference type="Proteomes" id="UP001150538">
    <property type="component" value="Unassembled WGS sequence"/>
</dbReference>
<keyword evidence="2" id="KW-0812">Transmembrane</keyword>
<dbReference type="EMBL" id="JANBPU010000059">
    <property type="protein sequence ID" value="KAJ1917897.1"/>
    <property type="molecule type" value="Genomic_DNA"/>
</dbReference>
<comment type="caution">
    <text evidence="3">The sequence shown here is derived from an EMBL/GenBank/DDBJ whole genome shotgun (WGS) entry which is preliminary data.</text>
</comment>
<feature type="compositionally biased region" description="Basic and acidic residues" evidence="1">
    <location>
        <begin position="650"/>
        <end position="664"/>
    </location>
</feature>